<name>A0A0U1LNA2_TALIS</name>
<dbReference type="GO" id="GO:0016020">
    <property type="term" value="C:membrane"/>
    <property type="evidence" value="ECO:0007669"/>
    <property type="project" value="UniProtKB-SubCell"/>
</dbReference>
<evidence type="ECO:0000256" key="5">
    <source>
        <dbReference type="SAM" id="MobiDB-lite"/>
    </source>
</evidence>
<accession>A0A0U1LNA2</accession>
<dbReference type="OrthoDB" id="4770059at2759"/>
<dbReference type="Proteomes" id="UP000054383">
    <property type="component" value="Unassembled WGS sequence"/>
</dbReference>
<proteinExistence type="predicted"/>
<dbReference type="AlphaFoldDB" id="A0A0U1LNA2"/>
<feature type="region of interest" description="Disordered" evidence="5">
    <location>
        <begin position="269"/>
        <end position="292"/>
    </location>
</feature>
<reference evidence="7 8" key="1">
    <citation type="submission" date="2015-04" db="EMBL/GenBank/DDBJ databases">
        <authorList>
            <person name="Syromyatnikov M.Y."/>
            <person name="Popov V.N."/>
        </authorList>
    </citation>
    <scope>NUCLEOTIDE SEQUENCE [LARGE SCALE GENOMIC DNA]</scope>
    <source>
        <strain evidence="7">WF-38-12</strain>
    </source>
</reference>
<feature type="transmembrane region" description="Helical" evidence="6">
    <location>
        <begin position="202"/>
        <end position="223"/>
    </location>
</feature>
<sequence length="292" mass="30946">MATTTTTGVLPLTTTFTPAPSCLSDLHLLDFTASGFGQCSAGTSTFNCRYLHLGPRPTTACEPPGWKPQTGVFFSPGVCPSGYSEACSNVITAGTVTETRATCCPSQYTCNAPTETGWPWYGLNGCTYVISTTSTYTYITSKPTGLATSTSVDQFGVNAYAIRIRYQSSDLITATSTSEPTQSPSSTSNTSPSSSLSSGAKAGIGVGVALGAILLIACSLFFFKRRKTTNVQYQRQPEKVELLEMPGVQPTRTYEMSNDTQRFELGEASGTQAPGALGHRQQEPVELATGHQ</sequence>
<comment type="subcellular location">
    <subcellularLocation>
        <location evidence="1">Membrane</location>
        <topology evidence="1">Single-pass membrane protein</topology>
    </subcellularLocation>
</comment>
<protein>
    <submittedName>
        <fullName evidence="7">Uncharacterized protein</fullName>
    </submittedName>
</protein>
<keyword evidence="3 6" id="KW-1133">Transmembrane helix</keyword>
<evidence type="ECO:0000256" key="4">
    <source>
        <dbReference type="ARBA" id="ARBA00023136"/>
    </source>
</evidence>
<evidence type="ECO:0000313" key="8">
    <source>
        <dbReference type="Proteomes" id="UP000054383"/>
    </source>
</evidence>
<dbReference type="STRING" id="28573.A0A0U1LNA2"/>
<gene>
    <name evidence="7" type="ORF">PISL3812_00965</name>
</gene>
<dbReference type="GO" id="GO:0071944">
    <property type="term" value="C:cell periphery"/>
    <property type="evidence" value="ECO:0007669"/>
    <property type="project" value="UniProtKB-ARBA"/>
</dbReference>
<dbReference type="EMBL" id="CVMT01000001">
    <property type="protein sequence ID" value="CRG83611.1"/>
    <property type="molecule type" value="Genomic_DNA"/>
</dbReference>
<dbReference type="PANTHER" id="PTHR15549">
    <property type="entry name" value="PAIRED IMMUNOGLOBULIN-LIKE TYPE 2 RECEPTOR"/>
    <property type="match status" value="1"/>
</dbReference>
<evidence type="ECO:0000256" key="2">
    <source>
        <dbReference type="ARBA" id="ARBA00022692"/>
    </source>
</evidence>
<keyword evidence="4 6" id="KW-0472">Membrane</keyword>
<evidence type="ECO:0000256" key="3">
    <source>
        <dbReference type="ARBA" id="ARBA00022989"/>
    </source>
</evidence>
<dbReference type="OMA" id="GYLPWIT"/>
<keyword evidence="2 6" id="KW-0812">Transmembrane</keyword>
<organism evidence="7 8">
    <name type="scientific">Talaromyces islandicus</name>
    <name type="common">Penicillium islandicum</name>
    <dbReference type="NCBI Taxonomy" id="28573"/>
    <lineage>
        <taxon>Eukaryota</taxon>
        <taxon>Fungi</taxon>
        <taxon>Dikarya</taxon>
        <taxon>Ascomycota</taxon>
        <taxon>Pezizomycotina</taxon>
        <taxon>Eurotiomycetes</taxon>
        <taxon>Eurotiomycetidae</taxon>
        <taxon>Eurotiales</taxon>
        <taxon>Trichocomaceae</taxon>
        <taxon>Talaromyces</taxon>
        <taxon>Talaromyces sect. Islandici</taxon>
    </lineage>
</organism>
<evidence type="ECO:0000256" key="1">
    <source>
        <dbReference type="ARBA" id="ARBA00004167"/>
    </source>
</evidence>
<evidence type="ECO:0000313" key="7">
    <source>
        <dbReference type="EMBL" id="CRG83611.1"/>
    </source>
</evidence>
<keyword evidence="8" id="KW-1185">Reference proteome</keyword>
<feature type="region of interest" description="Disordered" evidence="5">
    <location>
        <begin position="174"/>
        <end position="197"/>
    </location>
</feature>
<dbReference type="InterPro" id="IPR051694">
    <property type="entry name" value="Immunoregulatory_rcpt-like"/>
</dbReference>
<evidence type="ECO:0000256" key="6">
    <source>
        <dbReference type="SAM" id="Phobius"/>
    </source>
</evidence>